<dbReference type="PANTHER" id="PTHR46060">
    <property type="entry name" value="MARINER MOS1 TRANSPOSASE-LIKE PROTEIN"/>
    <property type="match status" value="1"/>
</dbReference>
<proteinExistence type="predicted"/>
<keyword evidence="2" id="KW-1185">Reference proteome</keyword>
<name>A0AAV4Q1H5_9ARAC</name>
<dbReference type="AlphaFoldDB" id="A0AAV4Q1H5"/>
<dbReference type="PANTHER" id="PTHR46060:SF3">
    <property type="entry name" value="PROTEIN GVQW3"/>
    <property type="match status" value="1"/>
</dbReference>
<reference evidence="1 2" key="1">
    <citation type="submission" date="2021-06" db="EMBL/GenBank/DDBJ databases">
        <title>Caerostris darwini draft genome.</title>
        <authorList>
            <person name="Kono N."/>
            <person name="Arakawa K."/>
        </authorList>
    </citation>
    <scope>NUCLEOTIDE SEQUENCE [LARGE SCALE GENOMIC DNA]</scope>
</reference>
<accession>A0AAV4Q1H5</accession>
<protein>
    <recommendedName>
        <fullName evidence="3">Transposase</fullName>
    </recommendedName>
</protein>
<evidence type="ECO:0000313" key="1">
    <source>
        <dbReference type="EMBL" id="GIY02289.1"/>
    </source>
</evidence>
<organism evidence="1 2">
    <name type="scientific">Caerostris darwini</name>
    <dbReference type="NCBI Taxonomy" id="1538125"/>
    <lineage>
        <taxon>Eukaryota</taxon>
        <taxon>Metazoa</taxon>
        <taxon>Ecdysozoa</taxon>
        <taxon>Arthropoda</taxon>
        <taxon>Chelicerata</taxon>
        <taxon>Arachnida</taxon>
        <taxon>Araneae</taxon>
        <taxon>Araneomorphae</taxon>
        <taxon>Entelegynae</taxon>
        <taxon>Araneoidea</taxon>
        <taxon>Araneidae</taxon>
        <taxon>Caerostris</taxon>
    </lineage>
</organism>
<dbReference type="Gene3D" id="3.30.420.10">
    <property type="entry name" value="Ribonuclease H-like superfamily/Ribonuclease H"/>
    <property type="match status" value="1"/>
</dbReference>
<gene>
    <name evidence="1" type="ORF">CDAR_112731</name>
</gene>
<evidence type="ECO:0008006" key="3">
    <source>
        <dbReference type="Google" id="ProtNLM"/>
    </source>
</evidence>
<dbReference type="Proteomes" id="UP001054837">
    <property type="component" value="Unassembled WGS sequence"/>
</dbReference>
<comment type="caution">
    <text evidence="1">The sequence shown here is derived from an EMBL/GenBank/DDBJ whole genome shotgun (WGS) entry which is preliminary data.</text>
</comment>
<dbReference type="EMBL" id="BPLQ01003666">
    <property type="protein sequence ID" value="GIY02289.1"/>
    <property type="molecule type" value="Genomic_DNA"/>
</dbReference>
<evidence type="ECO:0000313" key="2">
    <source>
        <dbReference type="Proteomes" id="UP001054837"/>
    </source>
</evidence>
<dbReference type="InterPro" id="IPR036397">
    <property type="entry name" value="RNaseH_sf"/>
</dbReference>
<dbReference type="InterPro" id="IPR052709">
    <property type="entry name" value="Transposase-MT_Hybrid"/>
</dbReference>
<dbReference type="GO" id="GO:0003676">
    <property type="term" value="F:nucleic acid binding"/>
    <property type="evidence" value="ECO:0007669"/>
    <property type="project" value="InterPro"/>
</dbReference>
<sequence length="142" mass="16693">MLADNLNVDHSTIVRRLGKLWKLAGWALHEFSENNKAERKKSNNRIVFYHDNTHPHVESHVVEHIANKCWELLPHPPYSPTEAPTHYQVNRSLKNWPANKVYDDFDDLVLDVRAWIASKNREFFAHGINQQIFQIFTTVPKK</sequence>